<accession>A0A1G8QYN7</accession>
<gene>
    <name evidence="2" type="ORF">SAMN04490247_0711</name>
</gene>
<dbReference type="RefSeq" id="WP_093192161.1">
    <property type="nucleotide sequence ID" value="NZ_FNEV01000002.1"/>
</dbReference>
<dbReference type="Pfam" id="PF08818">
    <property type="entry name" value="DUF1801"/>
    <property type="match status" value="1"/>
</dbReference>
<organism evidence="2 3">
    <name type="scientific">Salimicrobium halophilum</name>
    <dbReference type="NCBI Taxonomy" id="86666"/>
    <lineage>
        <taxon>Bacteria</taxon>
        <taxon>Bacillati</taxon>
        <taxon>Bacillota</taxon>
        <taxon>Bacilli</taxon>
        <taxon>Bacillales</taxon>
        <taxon>Bacillaceae</taxon>
        <taxon>Salimicrobium</taxon>
    </lineage>
</organism>
<name>A0A1G8QYN7_9BACI</name>
<dbReference type="Gene3D" id="3.90.1150.200">
    <property type="match status" value="1"/>
</dbReference>
<dbReference type="AlphaFoldDB" id="A0A1G8QYN7"/>
<dbReference type="STRING" id="86666.SAMN04490247_0711"/>
<proteinExistence type="predicted"/>
<evidence type="ECO:0000313" key="2">
    <source>
        <dbReference type="EMBL" id="SDJ09844.1"/>
    </source>
</evidence>
<keyword evidence="3" id="KW-1185">Reference proteome</keyword>
<dbReference type="InterPro" id="IPR014922">
    <property type="entry name" value="YdhG-like"/>
</dbReference>
<feature type="domain" description="YdhG-like" evidence="1">
    <location>
        <begin position="16"/>
        <end position="111"/>
    </location>
</feature>
<evidence type="ECO:0000313" key="3">
    <source>
        <dbReference type="Proteomes" id="UP000199225"/>
    </source>
</evidence>
<dbReference type="Proteomes" id="UP000199225">
    <property type="component" value="Unassembled WGS sequence"/>
</dbReference>
<dbReference type="OrthoDB" id="384795at2"/>
<dbReference type="EMBL" id="FNEV01000002">
    <property type="protein sequence ID" value="SDJ09844.1"/>
    <property type="molecule type" value="Genomic_DNA"/>
</dbReference>
<sequence length="122" mass="14676">METFAEYLATLKEPDQRERVEEVLEWVKEEFPHLDERIAWNQPMFTDHGTYIIGFSVAKKHMAVAPEREGILHFSEAIKESGFEHTKMLVRIPWSKPVDYQLLRRMITFNIEEKKNYTSFWR</sequence>
<dbReference type="Gene3D" id="1.20.5.420">
    <property type="entry name" value="Immunoglobulin FC, subunit C"/>
    <property type="match status" value="1"/>
</dbReference>
<reference evidence="3" key="1">
    <citation type="submission" date="2016-10" db="EMBL/GenBank/DDBJ databases">
        <authorList>
            <person name="Varghese N."/>
            <person name="Submissions S."/>
        </authorList>
    </citation>
    <scope>NUCLEOTIDE SEQUENCE [LARGE SCALE GENOMIC DNA]</scope>
    <source>
        <strain evidence="3">DSM 4771</strain>
    </source>
</reference>
<dbReference type="SUPFAM" id="SSF159888">
    <property type="entry name" value="YdhG-like"/>
    <property type="match status" value="1"/>
</dbReference>
<protein>
    <recommendedName>
        <fullName evidence="1">YdhG-like domain-containing protein</fullName>
    </recommendedName>
</protein>
<evidence type="ECO:0000259" key="1">
    <source>
        <dbReference type="Pfam" id="PF08818"/>
    </source>
</evidence>